<feature type="transmembrane region" description="Helical" evidence="1">
    <location>
        <begin position="112"/>
        <end position="130"/>
    </location>
</feature>
<organism evidence="2 3">
    <name type="scientific">Candidatus Kuenenbacteria bacterium RIFCSPHIGHO2_02_FULL_39_13</name>
    <dbReference type="NCBI Taxonomy" id="1798561"/>
    <lineage>
        <taxon>Bacteria</taxon>
        <taxon>Candidatus Kueneniibacteriota</taxon>
    </lineage>
</organism>
<gene>
    <name evidence="2" type="ORF">A3B87_01190</name>
</gene>
<feature type="transmembrane region" description="Helical" evidence="1">
    <location>
        <begin position="86"/>
        <end position="106"/>
    </location>
</feature>
<evidence type="ECO:0000313" key="2">
    <source>
        <dbReference type="EMBL" id="OGG86873.1"/>
    </source>
</evidence>
<reference evidence="2 3" key="1">
    <citation type="journal article" date="2016" name="Nat. Commun.">
        <title>Thousands of microbial genomes shed light on interconnected biogeochemical processes in an aquifer system.</title>
        <authorList>
            <person name="Anantharaman K."/>
            <person name="Brown C.T."/>
            <person name="Hug L.A."/>
            <person name="Sharon I."/>
            <person name="Castelle C.J."/>
            <person name="Probst A.J."/>
            <person name="Thomas B.C."/>
            <person name="Singh A."/>
            <person name="Wilkins M.J."/>
            <person name="Karaoz U."/>
            <person name="Brodie E.L."/>
            <person name="Williams K.H."/>
            <person name="Hubbard S.S."/>
            <person name="Banfield J.F."/>
        </authorList>
    </citation>
    <scope>NUCLEOTIDE SEQUENCE [LARGE SCALE GENOMIC DNA]</scope>
</reference>
<name>A0A1F6FM01_9BACT</name>
<sequence length="201" mass="22222">MLQYLVLLGAAVNIYGAIFYIRDTLRGKTKPNRVTWLMWSVAPLIATIAALAQGVSWAVLPVFMAGFVPLLIFIASFVNPNSYWKLGVLDYVCGSLSVLALVLWWVTKEANIAIIFAIASDGLAAVPTLVKSWRHPETESVVAYTTGLFNALTSFAAIKLGGFLELSFPIYLVIMNSSLIFVVWRRKIFGKKFAAKEQNKI</sequence>
<keyword evidence="1" id="KW-0472">Membrane</keyword>
<dbReference type="AlphaFoldDB" id="A0A1F6FM01"/>
<feature type="transmembrane region" description="Helical" evidence="1">
    <location>
        <begin position="6"/>
        <end position="22"/>
    </location>
</feature>
<protein>
    <submittedName>
        <fullName evidence="2">Uncharacterized protein</fullName>
    </submittedName>
</protein>
<evidence type="ECO:0000313" key="3">
    <source>
        <dbReference type="Proteomes" id="UP000179136"/>
    </source>
</evidence>
<feature type="transmembrane region" description="Helical" evidence="1">
    <location>
        <begin position="166"/>
        <end position="184"/>
    </location>
</feature>
<feature type="transmembrane region" description="Helical" evidence="1">
    <location>
        <begin position="142"/>
        <end position="160"/>
    </location>
</feature>
<evidence type="ECO:0000256" key="1">
    <source>
        <dbReference type="SAM" id="Phobius"/>
    </source>
</evidence>
<feature type="transmembrane region" description="Helical" evidence="1">
    <location>
        <begin position="58"/>
        <end position="79"/>
    </location>
</feature>
<comment type="caution">
    <text evidence="2">The sequence shown here is derived from an EMBL/GenBank/DDBJ whole genome shotgun (WGS) entry which is preliminary data.</text>
</comment>
<dbReference type="STRING" id="1798561.A3B87_01190"/>
<dbReference type="Proteomes" id="UP000179136">
    <property type="component" value="Unassembled WGS sequence"/>
</dbReference>
<keyword evidence="1" id="KW-0812">Transmembrane</keyword>
<feature type="transmembrane region" description="Helical" evidence="1">
    <location>
        <begin position="34"/>
        <end position="52"/>
    </location>
</feature>
<proteinExistence type="predicted"/>
<accession>A0A1F6FM01</accession>
<keyword evidence="1" id="KW-1133">Transmembrane helix</keyword>
<dbReference type="EMBL" id="MFMW01000025">
    <property type="protein sequence ID" value="OGG86873.1"/>
    <property type="molecule type" value="Genomic_DNA"/>
</dbReference>